<dbReference type="PRINTS" id="PR00463">
    <property type="entry name" value="EP450I"/>
</dbReference>
<evidence type="ECO:0000256" key="6">
    <source>
        <dbReference type="SAM" id="Phobius"/>
    </source>
</evidence>
<dbReference type="GO" id="GO:0020037">
    <property type="term" value="F:heme binding"/>
    <property type="evidence" value="ECO:0007669"/>
    <property type="project" value="InterPro"/>
</dbReference>
<gene>
    <name evidence="8" type="ORF">EG327_011123</name>
    <name evidence="7" type="ORF">EG328_008512</name>
</gene>
<keyword evidence="6" id="KW-0472">Membrane</keyword>
<keyword evidence="6" id="KW-0812">Transmembrane</keyword>
<evidence type="ECO:0008006" key="11">
    <source>
        <dbReference type="Google" id="ProtNLM"/>
    </source>
</evidence>
<keyword evidence="10" id="KW-1185">Reference proteome</keyword>
<feature type="transmembrane region" description="Helical" evidence="6">
    <location>
        <begin position="15"/>
        <end position="36"/>
    </location>
</feature>
<dbReference type="InterPro" id="IPR036396">
    <property type="entry name" value="Cyt_P450_sf"/>
</dbReference>
<feature type="transmembrane region" description="Helical" evidence="6">
    <location>
        <begin position="42"/>
        <end position="63"/>
    </location>
</feature>
<dbReference type="Gene3D" id="1.10.630.10">
    <property type="entry name" value="Cytochrome P450"/>
    <property type="match status" value="1"/>
</dbReference>
<sequence length="531" mass="59561">MLATRSKEQISPRIYILWAPRSLVNILLTIIGYTTAEAMGFTILQTLTLAPYILLVLPVFWYLGRLILYYTSPLQDIPGPVLARFSRSWLLREVWRGTMFTTNRDLHLRYGPIVRIAPNEFSIEDPSAVKMIYGVGTGFVKGPWYQTAAIPHQPNIFSTSDSQYHAAVRRPIASAYSTSHLVQLEQFVDNCISLLRTRFSGFVGSQEYIDIGHWMQLFSLDAIGEISFGKRFGSIETGKDPQNLFSVLEEFLVYAARVGVYPELHSFLFKAKALLYPSAGDQAYIHKFAAAVAEARFDKVLSDDGISAMDSNSKLLAAHQANPDRVTKQDVIIGGIINVSAGTDTTSISLAAVIYHLWQNPRYLSKLRDELKGASDPITFEQAKGIPYLEAVIKEALRVHPAAGLPMQRVVPQGGRTIAGRFFPAGTIVGINPWAAHSNREVFGEDADVFNPERWLADPEIVKKRDAYFMTFGAGSRTCIGKNITHLEMIKLIPELVRNFDFEPEHSTPWKTMNVWFIKPVGWKCRIKALK</sequence>
<dbReference type="PANTHER" id="PTHR24305:SF190">
    <property type="entry name" value="P450, PUTATIVE (EUROFUNG)-RELATED"/>
    <property type="match status" value="1"/>
</dbReference>
<dbReference type="GO" id="GO:0004497">
    <property type="term" value="F:monooxygenase activity"/>
    <property type="evidence" value="ECO:0007669"/>
    <property type="project" value="UniProtKB-KW"/>
</dbReference>
<protein>
    <recommendedName>
        <fullName evidence="11">Cytochrome P450</fullName>
    </recommendedName>
</protein>
<dbReference type="EMBL" id="WNWR01000845">
    <property type="protein sequence ID" value="KAE9968249.1"/>
    <property type="molecule type" value="Genomic_DNA"/>
</dbReference>
<feature type="binding site" description="axial binding residue" evidence="4">
    <location>
        <position position="479"/>
    </location>
    <ligand>
        <name>heme</name>
        <dbReference type="ChEBI" id="CHEBI:30413"/>
    </ligand>
    <ligandPart>
        <name>Fe</name>
        <dbReference type="ChEBI" id="CHEBI:18248"/>
    </ligandPart>
</feature>
<proteinExistence type="inferred from homology"/>
<keyword evidence="6" id="KW-1133">Transmembrane helix</keyword>
<dbReference type="Pfam" id="PF00067">
    <property type="entry name" value="p450"/>
    <property type="match status" value="1"/>
</dbReference>
<dbReference type="PROSITE" id="PS00086">
    <property type="entry name" value="CYTOCHROME_P450"/>
    <property type="match status" value="1"/>
</dbReference>
<evidence type="ECO:0000256" key="1">
    <source>
        <dbReference type="ARBA" id="ARBA00001971"/>
    </source>
</evidence>
<evidence type="ECO:0000256" key="3">
    <source>
        <dbReference type="ARBA" id="ARBA00023004"/>
    </source>
</evidence>
<dbReference type="Proteomes" id="UP000490939">
    <property type="component" value="Unassembled WGS sequence"/>
</dbReference>
<evidence type="ECO:0000313" key="10">
    <source>
        <dbReference type="Proteomes" id="UP000490939"/>
    </source>
</evidence>
<reference evidence="7 9" key="1">
    <citation type="submission" date="2018-12" db="EMBL/GenBank/DDBJ databases">
        <title>Venturia inaequalis Genome Resource.</title>
        <authorList>
            <person name="Lichtner F.J."/>
        </authorList>
    </citation>
    <scope>NUCLEOTIDE SEQUENCE [LARGE SCALE GENOMIC DNA]</scope>
    <source>
        <strain evidence="7 9">120213</strain>
        <strain evidence="8 10">DMI_063113</strain>
    </source>
</reference>
<keyword evidence="2 4" id="KW-0479">Metal-binding</keyword>
<dbReference type="CDD" id="cd11060">
    <property type="entry name" value="CYP57A1-like"/>
    <property type="match status" value="1"/>
</dbReference>
<dbReference type="InterPro" id="IPR002401">
    <property type="entry name" value="Cyt_P450_E_grp-I"/>
</dbReference>
<dbReference type="SUPFAM" id="SSF48264">
    <property type="entry name" value="Cytochrome P450"/>
    <property type="match status" value="1"/>
</dbReference>
<dbReference type="EMBL" id="WNWS01000485">
    <property type="protein sequence ID" value="KAE9966941.1"/>
    <property type="molecule type" value="Genomic_DNA"/>
</dbReference>
<dbReference type="PRINTS" id="PR00385">
    <property type="entry name" value="P450"/>
</dbReference>
<comment type="caution">
    <text evidence="7">The sequence shown here is derived from an EMBL/GenBank/DDBJ whole genome shotgun (WGS) entry which is preliminary data.</text>
</comment>
<dbReference type="PANTHER" id="PTHR24305">
    <property type="entry name" value="CYTOCHROME P450"/>
    <property type="match status" value="1"/>
</dbReference>
<evidence type="ECO:0000313" key="7">
    <source>
        <dbReference type="EMBL" id="KAE9966941.1"/>
    </source>
</evidence>
<keyword evidence="5" id="KW-0503">Monooxygenase</keyword>
<dbReference type="AlphaFoldDB" id="A0A8H3YRK4"/>
<comment type="similarity">
    <text evidence="5">Belongs to the cytochrome P450 family.</text>
</comment>
<dbReference type="InterPro" id="IPR017972">
    <property type="entry name" value="Cyt_P450_CS"/>
</dbReference>
<dbReference type="GO" id="GO:0005506">
    <property type="term" value="F:iron ion binding"/>
    <property type="evidence" value="ECO:0007669"/>
    <property type="project" value="InterPro"/>
</dbReference>
<keyword evidence="3 4" id="KW-0408">Iron</keyword>
<evidence type="ECO:0000313" key="9">
    <source>
        <dbReference type="Proteomes" id="UP000447873"/>
    </source>
</evidence>
<dbReference type="FunFam" id="1.10.630.10:FF:000050">
    <property type="entry name" value="Cytochrome P450 monooxygenase"/>
    <property type="match status" value="1"/>
</dbReference>
<dbReference type="Proteomes" id="UP000447873">
    <property type="component" value="Unassembled WGS sequence"/>
</dbReference>
<keyword evidence="4 5" id="KW-0349">Heme</keyword>
<comment type="cofactor">
    <cofactor evidence="1 4">
        <name>heme</name>
        <dbReference type="ChEBI" id="CHEBI:30413"/>
    </cofactor>
</comment>
<dbReference type="GO" id="GO:0016705">
    <property type="term" value="F:oxidoreductase activity, acting on paired donors, with incorporation or reduction of molecular oxygen"/>
    <property type="evidence" value="ECO:0007669"/>
    <property type="project" value="InterPro"/>
</dbReference>
<dbReference type="InterPro" id="IPR001128">
    <property type="entry name" value="Cyt_P450"/>
</dbReference>
<evidence type="ECO:0000256" key="5">
    <source>
        <dbReference type="RuleBase" id="RU000461"/>
    </source>
</evidence>
<organism evidence="7 9">
    <name type="scientific">Venturia inaequalis</name>
    <name type="common">Apple scab fungus</name>
    <dbReference type="NCBI Taxonomy" id="5025"/>
    <lineage>
        <taxon>Eukaryota</taxon>
        <taxon>Fungi</taxon>
        <taxon>Dikarya</taxon>
        <taxon>Ascomycota</taxon>
        <taxon>Pezizomycotina</taxon>
        <taxon>Dothideomycetes</taxon>
        <taxon>Pleosporomycetidae</taxon>
        <taxon>Venturiales</taxon>
        <taxon>Venturiaceae</taxon>
        <taxon>Venturia</taxon>
    </lineage>
</organism>
<accession>A0A8H3YRK4</accession>
<keyword evidence="5" id="KW-0560">Oxidoreductase</keyword>
<dbReference type="InterPro" id="IPR050121">
    <property type="entry name" value="Cytochrome_P450_monoxygenase"/>
</dbReference>
<evidence type="ECO:0000256" key="2">
    <source>
        <dbReference type="ARBA" id="ARBA00022723"/>
    </source>
</evidence>
<evidence type="ECO:0000313" key="8">
    <source>
        <dbReference type="EMBL" id="KAE9968249.1"/>
    </source>
</evidence>
<evidence type="ECO:0000256" key="4">
    <source>
        <dbReference type="PIRSR" id="PIRSR602401-1"/>
    </source>
</evidence>
<name>A0A8H3YRK4_VENIN</name>